<proteinExistence type="predicted"/>
<feature type="compositionally biased region" description="Low complexity" evidence="2">
    <location>
        <begin position="465"/>
        <end position="476"/>
    </location>
</feature>
<evidence type="ECO:0000313" key="4">
    <source>
        <dbReference type="Proteomes" id="UP000291343"/>
    </source>
</evidence>
<name>A0A482XJH9_LAOST</name>
<keyword evidence="1" id="KW-0175">Coiled coil</keyword>
<keyword evidence="4" id="KW-1185">Reference proteome</keyword>
<evidence type="ECO:0000313" key="3">
    <source>
        <dbReference type="EMBL" id="RZF46003.1"/>
    </source>
</evidence>
<sequence length="536" mass="62181">MTKIFEDKVARKIYIGGKEHEIFYSETELEDELEKIDELEERKLKIEDCLKLKVAENERISQENERLICKVEDETNKLIKLKAQLMEDREYYEAKRVQFCKKMMCNHKSVGLLTEDSIESIASRLEGSNSLPSLNCKRLLHLYKQWRMITYNNCENYLRLDQYRNEVITEISTIRREFKKAKFEILADHKESTMQYLYLIGKQRTGKGQNKIHGKKENEIVERMEVLKSENGKLKKLFQDLYDRVGSVDDKEDDLNHEERCDEKTIEIVDESRMKQNDNDRNGKKDYNNGYDTSVASSSSESTLFDSTCVHGKDSRVSINATCSSESYGNSYLQLHNTGNCGSFSIYNCTNSEFQLNRNTTSELNASDSFISLHDLKRSKKLNKKRHVRFREKAVCMNEEEASLKNSRLIQEEGLPEKLGSSAILEEKEKESDVDIVVKEDSCSVEDLVKQSWKDEFSEEKLPRTSSLHSNTSSSLIKHDSGIDNTSSRGSSLRDLSVDEMIKVQERIFNLEMNLKLSDCENYSSKVKNCQDKTYL</sequence>
<feature type="region of interest" description="Disordered" evidence="2">
    <location>
        <begin position="268"/>
        <end position="298"/>
    </location>
</feature>
<dbReference type="InParanoid" id="A0A482XJH9"/>
<gene>
    <name evidence="3" type="ORF">LSTR_LSTR006769</name>
</gene>
<dbReference type="SMR" id="A0A482XJH9"/>
<feature type="region of interest" description="Disordered" evidence="2">
    <location>
        <begin position="460"/>
        <end position="492"/>
    </location>
</feature>
<dbReference type="AlphaFoldDB" id="A0A482XJH9"/>
<feature type="compositionally biased region" description="Basic and acidic residues" evidence="2">
    <location>
        <begin position="268"/>
        <end position="287"/>
    </location>
</feature>
<evidence type="ECO:0000256" key="2">
    <source>
        <dbReference type="SAM" id="MobiDB-lite"/>
    </source>
</evidence>
<organism evidence="3 4">
    <name type="scientific">Laodelphax striatellus</name>
    <name type="common">Small brown planthopper</name>
    <name type="synonym">Delphax striatella</name>
    <dbReference type="NCBI Taxonomy" id="195883"/>
    <lineage>
        <taxon>Eukaryota</taxon>
        <taxon>Metazoa</taxon>
        <taxon>Ecdysozoa</taxon>
        <taxon>Arthropoda</taxon>
        <taxon>Hexapoda</taxon>
        <taxon>Insecta</taxon>
        <taxon>Pterygota</taxon>
        <taxon>Neoptera</taxon>
        <taxon>Paraneoptera</taxon>
        <taxon>Hemiptera</taxon>
        <taxon>Auchenorrhyncha</taxon>
        <taxon>Fulgoroidea</taxon>
        <taxon>Delphacidae</taxon>
        <taxon>Criomorphinae</taxon>
        <taxon>Laodelphax</taxon>
    </lineage>
</organism>
<reference evidence="3 4" key="1">
    <citation type="journal article" date="2017" name="Gigascience">
        <title>Genome sequence of the small brown planthopper, Laodelphax striatellus.</title>
        <authorList>
            <person name="Zhu J."/>
            <person name="Jiang F."/>
            <person name="Wang X."/>
            <person name="Yang P."/>
            <person name="Bao Y."/>
            <person name="Zhao W."/>
            <person name="Wang W."/>
            <person name="Lu H."/>
            <person name="Wang Q."/>
            <person name="Cui N."/>
            <person name="Li J."/>
            <person name="Chen X."/>
            <person name="Luo L."/>
            <person name="Yu J."/>
            <person name="Kang L."/>
            <person name="Cui F."/>
        </authorList>
    </citation>
    <scope>NUCLEOTIDE SEQUENCE [LARGE SCALE GENOMIC DNA]</scope>
    <source>
        <strain evidence="3">Lst14</strain>
    </source>
</reference>
<dbReference type="EMBL" id="QKKF02007211">
    <property type="protein sequence ID" value="RZF46003.1"/>
    <property type="molecule type" value="Genomic_DNA"/>
</dbReference>
<feature type="coiled-coil region" evidence="1">
    <location>
        <begin position="22"/>
        <end position="84"/>
    </location>
</feature>
<protein>
    <submittedName>
        <fullName evidence="3">Uncharacterized protein</fullName>
    </submittedName>
</protein>
<evidence type="ECO:0000256" key="1">
    <source>
        <dbReference type="SAM" id="Coils"/>
    </source>
</evidence>
<dbReference type="Proteomes" id="UP000291343">
    <property type="component" value="Unassembled WGS sequence"/>
</dbReference>
<accession>A0A482XJH9</accession>
<comment type="caution">
    <text evidence="3">The sequence shown here is derived from an EMBL/GenBank/DDBJ whole genome shotgun (WGS) entry which is preliminary data.</text>
</comment>